<feature type="transmembrane region" description="Helical" evidence="8">
    <location>
        <begin position="159"/>
        <end position="180"/>
    </location>
</feature>
<feature type="transmembrane region" description="Helical" evidence="8">
    <location>
        <begin position="369"/>
        <end position="386"/>
    </location>
</feature>
<dbReference type="NCBIfam" id="TIGR02119">
    <property type="entry name" value="panF"/>
    <property type="match status" value="1"/>
</dbReference>
<feature type="transmembrane region" description="Helical" evidence="8">
    <location>
        <begin position="423"/>
        <end position="443"/>
    </location>
</feature>
<dbReference type="GO" id="GO:0036376">
    <property type="term" value="P:sodium ion export across plasma membrane"/>
    <property type="evidence" value="ECO:0007669"/>
    <property type="project" value="InterPro"/>
</dbReference>
<reference evidence="10" key="1">
    <citation type="submission" date="2016-10" db="EMBL/GenBank/DDBJ databases">
        <authorList>
            <person name="Varghese N."/>
            <person name="Submissions S."/>
        </authorList>
    </citation>
    <scope>NUCLEOTIDE SEQUENCE [LARGE SCALE GENOMIC DNA]</scope>
    <source>
        <strain evidence="10">DSM 22530</strain>
    </source>
</reference>
<keyword evidence="6 8" id="KW-0472">Membrane</keyword>
<dbReference type="Pfam" id="PF00474">
    <property type="entry name" value="SSF"/>
    <property type="match status" value="1"/>
</dbReference>
<feature type="transmembrane region" description="Helical" evidence="8">
    <location>
        <begin position="6"/>
        <end position="27"/>
    </location>
</feature>
<dbReference type="RefSeq" id="WP_090084301.1">
    <property type="nucleotide sequence ID" value="NZ_FOMR01000005.1"/>
</dbReference>
<feature type="transmembrane region" description="Helical" evidence="8">
    <location>
        <begin position="392"/>
        <end position="416"/>
    </location>
</feature>
<keyword evidence="4 8" id="KW-0812">Transmembrane</keyword>
<dbReference type="PROSITE" id="PS50283">
    <property type="entry name" value="NA_SOLUT_SYMP_3"/>
    <property type="match status" value="1"/>
</dbReference>
<dbReference type="STRING" id="640948.SAMN05216238_105124"/>
<dbReference type="InterPro" id="IPR011849">
    <property type="entry name" value="Na/pantothenate_symporter"/>
</dbReference>
<feature type="transmembrane region" description="Helical" evidence="8">
    <location>
        <begin position="449"/>
        <end position="471"/>
    </location>
</feature>
<feature type="transmembrane region" description="Helical" evidence="8">
    <location>
        <begin position="240"/>
        <end position="263"/>
    </location>
</feature>
<evidence type="ECO:0000256" key="2">
    <source>
        <dbReference type="ARBA" id="ARBA00006434"/>
    </source>
</evidence>
<dbReference type="GO" id="GO:0015233">
    <property type="term" value="F:pantothenate transmembrane transporter activity"/>
    <property type="evidence" value="ECO:0007669"/>
    <property type="project" value="InterPro"/>
</dbReference>
<proteinExistence type="inferred from homology"/>
<dbReference type="OrthoDB" id="9810181at2"/>
<evidence type="ECO:0000256" key="4">
    <source>
        <dbReference type="ARBA" id="ARBA00022692"/>
    </source>
</evidence>
<dbReference type="Gene3D" id="1.20.1730.10">
    <property type="entry name" value="Sodium/glucose cotransporter"/>
    <property type="match status" value="1"/>
</dbReference>
<evidence type="ECO:0000256" key="3">
    <source>
        <dbReference type="ARBA" id="ARBA00022448"/>
    </source>
</evidence>
<sequence length="497" mass="53620">MRFDITIPIILYLLATLLVGIYFRRYLKKGKGNFHEKFFIGGRNLGPLVLAFTMVASTASAGTFIGATGVGYEQGFSWPLIIASQTAMGVYVLGVLGKKFAIVSRRIGAVTMTDFLKARYESKPVVLISALGILVFISAYMVAQFAGGARILEAATGFPYHWGLLIFGGIVVLLTVFGGFRGVAVTDAIQGVAMLFGGIIIWVIIMIQTDGFTAIVSQLSVDHPELVTIPGGSGATPPLLFSYMLLFGIAMLGLPHVAVRGMAFKDSKSMHKGMVYAVIIMGLFSVGFASIGPMLRILVPDVTQPDLAMLLYLVEAVPGWLAGLIMAAPLAAIISTVNSMLLVVSSTIVKDIYMNYVNPKASERTITKLSYFSTLIIGIVVVLISITPPDFIQFIVVFSIGGLEATLFAVIVFGLYWKRANQWGALTSMLVGFTAYLIIVIAFDEMLFGMHAVATSLFLSVVSMIAVSYLTKRPNKEVINKIWGAEPTQQVQKSVAK</sequence>
<organism evidence="9 10">
    <name type="scientific">Lentibacillus persicus</name>
    <dbReference type="NCBI Taxonomy" id="640948"/>
    <lineage>
        <taxon>Bacteria</taxon>
        <taxon>Bacillati</taxon>
        <taxon>Bacillota</taxon>
        <taxon>Bacilli</taxon>
        <taxon>Bacillales</taxon>
        <taxon>Bacillaceae</taxon>
        <taxon>Lentibacillus</taxon>
    </lineage>
</organism>
<keyword evidence="10" id="KW-1185">Reference proteome</keyword>
<comment type="subcellular location">
    <subcellularLocation>
        <location evidence="1">Membrane</location>
        <topology evidence="1">Multi-pass membrane protein</topology>
    </subcellularLocation>
</comment>
<protein>
    <submittedName>
        <fullName evidence="9">Sodium/pantothenate symporter</fullName>
    </submittedName>
</protein>
<keyword evidence="5 8" id="KW-1133">Transmembrane helix</keyword>
<evidence type="ECO:0000256" key="7">
    <source>
        <dbReference type="RuleBase" id="RU362091"/>
    </source>
</evidence>
<feature type="transmembrane region" description="Helical" evidence="8">
    <location>
        <begin position="48"/>
        <end position="70"/>
    </location>
</feature>
<evidence type="ECO:0000256" key="1">
    <source>
        <dbReference type="ARBA" id="ARBA00004141"/>
    </source>
</evidence>
<dbReference type="Proteomes" id="UP000199474">
    <property type="component" value="Unassembled WGS sequence"/>
</dbReference>
<evidence type="ECO:0000256" key="6">
    <source>
        <dbReference type="ARBA" id="ARBA00023136"/>
    </source>
</evidence>
<feature type="transmembrane region" description="Helical" evidence="8">
    <location>
        <begin position="125"/>
        <end position="147"/>
    </location>
</feature>
<dbReference type="NCBIfam" id="TIGR00813">
    <property type="entry name" value="sss"/>
    <property type="match status" value="1"/>
</dbReference>
<feature type="transmembrane region" description="Helical" evidence="8">
    <location>
        <begin position="192"/>
        <end position="220"/>
    </location>
</feature>
<feature type="transmembrane region" description="Helical" evidence="8">
    <location>
        <begin position="76"/>
        <end position="96"/>
    </location>
</feature>
<dbReference type="InterPro" id="IPR038377">
    <property type="entry name" value="Na/Glc_symporter_sf"/>
</dbReference>
<dbReference type="CDD" id="cd10327">
    <property type="entry name" value="SLC5sbd_PanF"/>
    <property type="match status" value="1"/>
</dbReference>
<evidence type="ECO:0000313" key="9">
    <source>
        <dbReference type="EMBL" id="SFD88380.1"/>
    </source>
</evidence>
<evidence type="ECO:0000313" key="10">
    <source>
        <dbReference type="Proteomes" id="UP000199474"/>
    </source>
</evidence>
<dbReference type="PANTHER" id="PTHR48086">
    <property type="entry name" value="SODIUM/PROLINE SYMPORTER-RELATED"/>
    <property type="match status" value="1"/>
</dbReference>
<dbReference type="PANTHER" id="PTHR48086:SF4">
    <property type="entry name" value="SODIUM_PANTOTHENATE SYMPORTER"/>
    <property type="match status" value="1"/>
</dbReference>
<feature type="transmembrane region" description="Helical" evidence="8">
    <location>
        <begin position="275"/>
        <end position="299"/>
    </location>
</feature>
<dbReference type="InterPro" id="IPR050277">
    <property type="entry name" value="Sodium:Solute_Symporter"/>
</dbReference>
<feature type="transmembrane region" description="Helical" evidence="8">
    <location>
        <begin position="319"/>
        <end position="349"/>
    </location>
</feature>
<comment type="similarity">
    <text evidence="2 7">Belongs to the sodium:solute symporter (SSF) (TC 2.A.21) family.</text>
</comment>
<dbReference type="GO" id="GO:0015081">
    <property type="term" value="F:sodium ion transmembrane transporter activity"/>
    <property type="evidence" value="ECO:0007669"/>
    <property type="project" value="InterPro"/>
</dbReference>
<evidence type="ECO:0000256" key="5">
    <source>
        <dbReference type="ARBA" id="ARBA00022989"/>
    </source>
</evidence>
<name>A0A1I1W5W4_9BACI</name>
<dbReference type="EMBL" id="FOMR01000005">
    <property type="protein sequence ID" value="SFD88380.1"/>
    <property type="molecule type" value="Genomic_DNA"/>
</dbReference>
<gene>
    <name evidence="9" type="ORF">SAMN05216238_105124</name>
</gene>
<dbReference type="InterPro" id="IPR001734">
    <property type="entry name" value="Na/solute_symporter"/>
</dbReference>
<dbReference type="AlphaFoldDB" id="A0A1I1W5W4"/>
<keyword evidence="3" id="KW-0813">Transport</keyword>
<accession>A0A1I1W5W4</accession>
<dbReference type="GO" id="GO:0005886">
    <property type="term" value="C:plasma membrane"/>
    <property type="evidence" value="ECO:0007669"/>
    <property type="project" value="TreeGrafter"/>
</dbReference>
<evidence type="ECO:0000256" key="8">
    <source>
        <dbReference type="SAM" id="Phobius"/>
    </source>
</evidence>